<feature type="region of interest" description="Disordered" evidence="1">
    <location>
        <begin position="1"/>
        <end position="23"/>
    </location>
</feature>
<evidence type="ECO:0000313" key="2">
    <source>
        <dbReference type="EMBL" id="KAK7479783.1"/>
    </source>
</evidence>
<comment type="caution">
    <text evidence="2">The sequence shown here is derived from an EMBL/GenBank/DDBJ whole genome shotgun (WGS) entry which is preliminary data.</text>
</comment>
<proteinExistence type="predicted"/>
<accession>A0ABD0JXY5</accession>
<dbReference type="AlphaFoldDB" id="A0ABD0JXY5"/>
<gene>
    <name evidence="2" type="ORF">BaRGS_00028963</name>
</gene>
<evidence type="ECO:0000313" key="3">
    <source>
        <dbReference type="Proteomes" id="UP001519460"/>
    </source>
</evidence>
<dbReference type="Proteomes" id="UP001519460">
    <property type="component" value="Unassembled WGS sequence"/>
</dbReference>
<dbReference type="EMBL" id="JACVVK020000295">
    <property type="protein sequence ID" value="KAK7479783.1"/>
    <property type="molecule type" value="Genomic_DNA"/>
</dbReference>
<organism evidence="2 3">
    <name type="scientific">Batillaria attramentaria</name>
    <dbReference type="NCBI Taxonomy" id="370345"/>
    <lineage>
        <taxon>Eukaryota</taxon>
        <taxon>Metazoa</taxon>
        <taxon>Spiralia</taxon>
        <taxon>Lophotrochozoa</taxon>
        <taxon>Mollusca</taxon>
        <taxon>Gastropoda</taxon>
        <taxon>Caenogastropoda</taxon>
        <taxon>Sorbeoconcha</taxon>
        <taxon>Cerithioidea</taxon>
        <taxon>Batillariidae</taxon>
        <taxon>Batillaria</taxon>
    </lineage>
</organism>
<evidence type="ECO:0000256" key="1">
    <source>
        <dbReference type="SAM" id="MobiDB-lite"/>
    </source>
</evidence>
<keyword evidence="3" id="KW-1185">Reference proteome</keyword>
<name>A0ABD0JXY5_9CAEN</name>
<sequence length="234" mass="26381">MHSRVRSLVPDMKQRYQRGKSHKKQRCFHSIIENVTLRLHSLNTQQSSTKLTVEIDSCGSPSRHTARRVTHDDNHAHIAELTFPDRPITGSSIDQYISMVISIKTNTLTEKNTLICRQVTQANAPQPTLQYLWKEYEQEFEETNADQISDESFFLFSKRVYFSKPHSQVASVFQSRSPRPVKSTKLVLTAQGNDQTAAVPGWMGKSVEGTKAKPLCCQTVNSNTRQEAGGGKTS</sequence>
<protein>
    <submittedName>
        <fullName evidence="2">Uncharacterized protein</fullName>
    </submittedName>
</protein>
<reference evidence="2 3" key="1">
    <citation type="journal article" date="2023" name="Sci. Data">
        <title>Genome assembly of the Korean intertidal mud-creeper Batillaria attramentaria.</title>
        <authorList>
            <person name="Patra A.K."/>
            <person name="Ho P.T."/>
            <person name="Jun S."/>
            <person name="Lee S.J."/>
            <person name="Kim Y."/>
            <person name="Won Y.J."/>
        </authorList>
    </citation>
    <scope>NUCLEOTIDE SEQUENCE [LARGE SCALE GENOMIC DNA]</scope>
    <source>
        <strain evidence="2">Wonlab-2016</strain>
    </source>
</reference>